<dbReference type="OrthoDB" id="305758at2"/>
<accession>A0A1X7FPQ7</accession>
<dbReference type="Gene3D" id="3.40.190.10">
    <property type="entry name" value="Periplasmic binding protein-like II"/>
    <property type="match status" value="2"/>
</dbReference>
<evidence type="ECO:0000313" key="5">
    <source>
        <dbReference type="Proteomes" id="UP000192903"/>
    </source>
</evidence>
<name>A0A1X7FPQ7_9HYPH</name>
<dbReference type="InterPro" id="IPR006059">
    <property type="entry name" value="SBP"/>
</dbReference>
<keyword evidence="2" id="KW-0574">Periplasm</keyword>
<dbReference type="AlphaFoldDB" id="A0A1X7FPQ7"/>
<dbReference type="GO" id="GO:0030288">
    <property type="term" value="C:outer membrane-bounded periplasmic space"/>
    <property type="evidence" value="ECO:0007669"/>
    <property type="project" value="TreeGrafter"/>
</dbReference>
<organism evidence="4 5">
    <name type="scientific">Xaviernesmea oryzae</name>
    <dbReference type="NCBI Taxonomy" id="464029"/>
    <lineage>
        <taxon>Bacteria</taxon>
        <taxon>Pseudomonadati</taxon>
        <taxon>Pseudomonadota</taxon>
        <taxon>Alphaproteobacteria</taxon>
        <taxon>Hyphomicrobiales</taxon>
        <taxon>Rhizobiaceae</taxon>
        <taxon>Rhizobium/Agrobacterium group</taxon>
        <taxon>Xaviernesmea</taxon>
    </lineage>
</organism>
<dbReference type="STRING" id="464029.SAMN02982989_0156"/>
<evidence type="ECO:0000313" key="4">
    <source>
        <dbReference type="EMBL" id="SMF56356.1"/>
    </source>
</evidence>
<dbReference type="RefSeq" id="WP_159457665.1">
    <property type="nucleotide sequence ID" value="NZ_FXAF01000007.1"/>
</dbReference>
<gene>
    <name evidence="4" type="ORF">SAMN02982989_0156</name>
</gene>
<keyword evidence="5" id="KW-1185">Reference proteome</keyword>
<feature type="chain" id="PRO_5010881396" evidence="3">
    <location>
        <begin position="22"/>
        <end position="360"/>
    </location>
</feature>
<dbReference type="PANTHER" id="PTHR30006">
    <property type="entry name" value="THIAMINE-BINDING PERIPLASMIC PROTEIN-RELATED"/>
    <property type="match status" value="1"/>
</dbReference>
<dbReference type="EMBL" id="FXAF01000007">
    <property type="protein sequence ID" value="SMF56356.1"/>
    <property type="molecule type" value="Genomic_DNA"/>
</dbReference>
<proteinExistence type="predicted"/>
<dbReference type="SUPFAM" id="SSF53850">
    <property type="entry name" value="Periplasmic binding protein-like II"/>
    <property type="match status" value="1"/>
</dbReference>
<keyword evidence="1 3" id="KW-0732">Signal</keyword>
<protein>
    <submittedName>
        <fullName evidence="4">Iron(III) transport system substrate-binding protein</fullName>
    </submittedName>
</protein>
<dbReference type="Pfam" id="PF13416">
    <property type="entry name" value="SBP_bac_8"/>
    <property type="match status" value="1"/>
</dbReference>
<evidence type="ECO:0000256" key="1">
    <source>
        <dbReference type="ARBA" id="ARBA00022729"/>
    </source>
</evidence>
<evidence type="ECO:0000256" key="2">
    <source>
        <dbReference type="ARBA" id="ARBA00022764"/>
    </source>
</evidence>
<feature type="signal peptide" evidence="3">
    <location>
        <begin position="1"/>
        <end position="21"/>
    </location>
</feature>
<dbReference type="PANTHER" id="PTHR30006:SF25">
    <property type="entry name" value="PHOSPHOGLYCERATE TRANSPORT REGULATORY PROTEIN PGTC"/>
    <property type="match status" value="1"/>
</dbReference>
<reference evidence="5" key="1">
    <citation type="submission" date="2017-04" db="EMBL/GenBank/DDBJ databases">
        <authorList>
            <person name="Varghese N."/>
            <person name="Submissions S."/>
        </authorList>
    </citation>
    <scope>NUCLEOTIDE SEQUENCE [LARGE SCALE GENOMIC DNA]</scope>
    <source>
        <strain evidence="5">B4P</strain>
    </source>
</reference>
<sequence length="360" mass="39520">MRKFLFTLFSTLPLFSAPSFAQQDVPDGYPTEYSKIIDAAKTEKGLVIYSNVSTNNWAPFLELAKKRYPFLSIETTDEQNVWEKYFAESAAGARTADMILTFAPERWPDFVQRGQALDYKSPEIPHLPSWSMVLPGVYTAAADPFLIAYNKRAFKDKTPPMSMADAVAALKADPKLKGRITAYDPEVSLGFAFWSSWVKRNANGWSLIEALGPAMRPERSAATQREKIATGEQALAIFTSGAGIKVFESPAVKPLVGWGYPKDGTPVLFRSVAITKAAASPNSAKLFLDLLLSRDGQMAFAVGGQTPYRADIKPGEAPYTSYSAIVKAIGEENVIFVKPDASLLSGSDEFMARWNKALGR</sequence>
<evidence type="ECO:0000256" key="3">
    <source>
        <dbReference type="SAM" id="SignalP"/>
    </source>
</evidence>
<dbReference type="Proteomes" id="UP000192903">
    <property type="component" value="Unassembled WGS sequence"/>
</dbReference>